<dbReference type="PRINTS" id="PR00413">
    <property type="entry name" value="HADHALOGNASE"/>
</dbReference>
<dbReference type="EMBL" id="MHIG01000028">
    <property type="protein sequence ID" value="OGY46845.1"/>
    <property type="molecule type" value="Genomic_DNA"/>
</dbReference>
<protein>
    <recommendedName>
        <fullName evidence="3">HAD family hydrolase</fullName>
    </recommendedName>
</protein>
<dbReference type="SFLD" id="SFLDG01129">
    <property type="entry name" value="C1.5:_HAD__Beta-PGM__Phosphata"/>
    <property type="match status" value="1"/>
</dbReference>
<dbReference type="Gene3D" id="1.10.150.720">
    <property type="entry name" value="Haloacid dehalogenase-like hydrolase"/>
    <property type="match status" value="1"/>
</dbReference>
<comment type="caution">
    <text evidence="1">The sequence shown here is derived from an EMBL/GenBank/DDBJ whole genome shotgun (WGS) entry which is preliminary data.</text>
</comment>
<name>A0A1G1Y3D2_9BACT</name>
<proteinExistence type="predicted"/>
<gene>
    <name evidence="1" type="ORF">A2840_02700</name>
</gene>
<dbReference type="NCBIfam" id="TIGR01549">
    <property type="entry name" value="HAD-SF-IA-v1"/>
    <property type="match status" value="1"/>
</dbReference>
<dbReference type="Pfam" id="PF00702">
    <property type="entry name" value="Hydrolase"/>
    <property type="match status" value="1"/>
</dbReference>
<dbReference type="Gene3D" id="3.40.50.1000">
    <property type="entry name" value="HAD superfamily/HAD-like"/>
    <property type="match status" value="1"/>
</dbReference>
<dbReference type="AlphaFoldDB" id="A0A1G1Y3D2"/>
<evidence type="ECO:0000313" key="1">
    <source>
        <dbReference type="EMBL" id="OGY46845.1"/>
    </source>
</evidence>
<dbReference type="InterPro" id="IPR023214">
    <property type="entry name" value="HAD_sf"/>
</dbReference>
<dbReference type="Proteomes" id="UP000178385">
    <property type="component" value="Unassembled WGS sequence"/>
</dbReference>
<evidence type="ECO:0008006" key="3">
    <source>
        <dbReference type="Google" id="ProtNLM"/>
    </source>
</evidence>
<dbReference type="SFLD" id="SFLDS00003">
    <property type="entry name" value="Haloacid_Dehalogenase"/>
    <property type="match status" value="1"/>
</dbReference>
<dbReference type="InterPro" id="IPR051828">
    <property type="entry name" value="HAD-like_hydrolase_domain"/>
</dbReference>
<organism evidence="1 2">
    <name type="scientific">Candidatus Buchananbacteria bacterium RIFCSPHIGHO2_01_FULL_47_11b</name>
    <dbReference type="NCBI Taxonomy" id="1797537"/>
    <lineage>
        <taxon>Bacteria</taxon>
        <taxon>Candidatus Buchananiibacteriota</taxon>
    </lineage>
</organism>
<dbReference type="SUPFAM" id="SSF56784">
    <property type="entry name" value="HAD-like"/>
    <property type="match status" value="1"/>
</dbReference>
<reference evidence="1 2" key="1">
    <citation type="journal article" date="2016" name="Nat. Commun.">
        <title>Thousands of microbial genomes shed light on interconnected biogeochemical processes in an aquifer system.</title>
        <authorList>
            <person name="Anantharaman K."/>
            <person name="Brown C.T."/>
            <person name="Hug L.A."/>
            <person name="Sharon I."/>
            <person name="Castelle C.J."/>
            <person name="Probst A.J."/>
            <person name="Thomas B.C."/>
            <person name="Singh A."/>
            <person name="Wilkins M.J."/>
            <person name="Karaoz U."/>
            <person name="Brodie E.L."/>
            <person name="Williams K.H."/>
            <person name="Hubbard S.S."/>
            <person name="Banfield J.F."/>
        </authorList>
    </citation>
    <scope>NUCLEOTIDE SEQUENCE [LARGE SCALE GENOMIC DNA]</scope>
</reference>
<dbReference type="InterPro" id="IPR036412">
    <property type="entry name" value="HAD-like_sf"/>
</dbReference>
<dbReference type="InterPro" id="IPR006439">
    <property type="entry name" value="HAD-SF_hydro_IA"/>
</dbReference>
<dbReference type="PANTHER" id="PTHR46191">
    <property type="match status" value="1"/>
</dbReference>
<evidence type="ECO:0000313" key="2">
    <source>
        <dbReference type="Proteomes" id="UP000178385"/>
    </source>
</evidence>
<dbReference type="InterPro" id="IPR044924">
    <property type="entry name" value="HAD-SF_hydro_IA_REG-2-like_cap"/>
</dbReference>
<sequence length="223" mass="25404">MKPIVIFDSFQTLVKKDGIEEAVQTFLKKKLKIGISKKQITDAFYVQYCRTKFNHPRFRSAADRQQYYITYNQQLCALLGVSISAAAAVELNKKLSALPYQVYSDVKPTLQALQKRGVALGLLANWTTRLDLVLGRAGLKKYFAFIHSSEALGVQKPDPRFFKRGISGPINRTMYYIGDDYELDIQSAQRAGLTPILIDRQNRYQNADCTRVTTLKDILRIIK</sequence>
<accession>A0A1G1Y3D2</accession>
<dbReference type="PANTHER" id="PTHR46191:SF2">
    <property type="entry name" value="HALOACID DEHALOGENASE-LIKE HYDROLASE DOMAIN-CONTAINING PROTEIN 3"/>
    <property type="match status" value="1"/>
</dbReference>